<name>A0AAW0JSX7_MYOGA</name>
<proteinExistence type="predicted"/>
<accession>A0AAW0JSX7</accession>
<reference evidence="2 3" key="1">
    <citation type="journal article" date="2023" name="bioRxiv">
        <title>Conserved and derived expression patterns and positive selection on dental genes reveal complex evolutionary context of ever-growing rodent molars.</title>
        <authorList>
            <person name="Calamari Z.T."/>
            <person name="Song A."/>
            <person name="Cohen E."/>
            <person name="Akter M."/>
            <person name="Roy R.D."/>
            <person name="Hallikas O."/>
            <person name="Christensen M.M."/>
            <person name="Li P."/>
            <person name="Marangoni P."/>
            <person name="Jernvall J."/>
            <person name="Klein O.D."/>
        </authorList>
    </citation>
    <scope>NUCLEOTIDE SEQUENCE [LARGE SCALE GENOMIC DNA]</scope>
    <source>
        <strain evidence="2">V071</strain>
    </source>
</reference>
<evidence type="ECO:0000313" key="3">
    <source>
        <dbReference type="Proteomes" id="UP001488838"/>
    </source>
</evidence>
<keyword evidence="3" id="KW-1185">Reference proteome</keyword>
<comment type="caution">
    <text evidence="2">The sequence shown here is derived from an EMBL/GenBank/DDBJ whole genome shotgun (WGS) entry which is preliminary data.</text>
</comment>
<protein>
    <submittedName>
        <fullName evidence="2">Uncharacterized protein</fullName>
    </submittedName>
</protein>
<evidence type="ECO:0000313" key="2">
    <source>
        <dbReference type="EMBL" id="KAK7830000.1"/>
    </source>
</evidence>
<dbReference type="AlphaFoldDB" id="A0AAW0JSX7"/>
<gene>
    <name evidence="2" type="ORF">U0070_003455</name>
</gene>
<dbReference type="EMBL" id="JBBHLL010000019">
    <property type="protein sequence ID" value="KAK7830000.1"/>
    <property type="molecule type" value="Genomic_DNA"/>
</dbReference>
<feature type="compositionally biased region" description="Basic and acidic residues" evidence="1">
    <location>
        <begin position="56"/>
        <end position="69"/>
    </location>
</feature>
<sequence>MLHAGNAWEPEEHLDYPELTEAILNAQRPVSSRSDVTKRKICLPESSEGKSKRKRDTVDKAGDCAKGPDPEGVEPPSQQAHI</sequence>
<evidence type="ECO:0000256" key="1">
    <source>
        <dbReference type="SAM" id="MobiDB-lite"/>
    </source>
</evidence>
<organism evidence="2 3">
    <name type="scientific">Myodes glareolus</name>
    <name type="common">Bank vole</name>
    <name type="synonym">Clethrionomys glareolus</name>
    <dbReference type="NCBI Taxonomy" id="447135"/>
    <lineage>
        <taxon>Eukaryota</taxon>
        <taxon>Metazoa</taxon>
        <taxon>Chordata</taxon>
        <taxon>Craniata</taxon>
        <taxon>Vertebrata</taxon>
        <taxon>Euteleostomi</taxon>
        <taxon>Mammalia</taxon>
        <taxon>Eutheria</taxon>
        <taxon>Euarchontoglires</taxon>
        <taxon>Glires</taxon>
        <taxon>Rodentia</taxon>
        <taxon>Myomorpha</taxon>
        <taxon>Muroidea</taxon>
        <taxon>Cricetidae</taxon>
        <taxon>Arvicolinae</taxon>
        <taxon>Myodes</taxon>
    </lineage>
</organism>
<dbReference type="Proteomes" id="UP001488838">
    <property type="component" value="Unassembled WGS sequence"/>
</dbReference>
<feature type="region of interest" description="Disordered" evidence="1">
    <location>
        <begin position="27"/>
        <end position="82"/>
    </location>
</feature>